<dbReference type="InterPro" id="IPR017884">
    <property type="entry name" value="SANT_dom"/>
</dbReference>
<dbReference type="InterPro" id="IPR037518">
    <property type="entry name" value="MPN"/>
</dbReference>
<proteinExistence type="predicted"/>
<dbReference type="InterPro" id="IPR050242">
    <property type="entry name" value="JAMM_MPN+_peptidase_M67A"/>
</dbReference>
<evidence type="ECO:0000259" key="8">
    <source>
        <dbReference type="PROSITE" id="PS51294"/>
    </source>
</evidence>
<dbReference type="Gene3D" id="3.40.140.10">
    <property type="entry name" value="Cytidine Deaminase, domain 2"/>
    <property type="match status" value="1"/>
</dbReference>
<dbReference type="InterPro" id="IPR017930">
    <property type="entry name" value="Myb_dom"/>
</dbReference>
<dbReference type="GO" id="GO:0008237">
    <property type="term" value="F:metallopeptidase activity"/>
    <property type="evidence" value="ECO:0007669"/>
    <property type="project" value="InterPro"/>
</dbReference>
<evidence type="ECO:0000259" key="7">
    <source>
        <dbReference type="PROSITE" id="PS51293"/>
    </source>
</evidence>
<evidence type="ECO:0000313" key="10">
    <source>
        <dbReference type="Proteomes" id="UP001140094"/>
    </source>
</evidence>
<dbReference type="AlphaFoldDB" id="A0A9W8HSL7"/>
<feature type="compositionally biased region" description="Polar residues" evidence="4">
    <location>
        <begin position="84"/>
        <end position="96"/>
    </location>
</feature>
<dbReference type="InterPro" id="IPR001005">
    <property type="entry name" value="SANT/Myb"/>
</dbReference>
<dbReference type="OrthoDB" id="118550at2759"/>
<keyword evidence="3" id="KW-0539">Nucleus</keyword>
<protein>
    <recommendedName>
        <fullName evidence="11">Myb-like, SWIRM and MPN domain-containing protein 1</fullName>
    </recommendedName>
</protein>
<keyword evidence="2" id="KW-0804">Transcription</keyword>
<evidence type="ECO:0000259" key="6">
    <source>
        <dbReference type="PROSITE" id="PS50249"/>
    </source>
</evidence>
<dbReference type="Gene3D" id="1.10.10.60">
    <property type="entry name" value="Homeodomain-like"/>
    <property type="match status" value="1"/>
</dbReference>
<comment type="caution">
    <text evidence="9">The sequence shown here is derived from an EMBL/GenBank/DDBJ whole genome shotgun (WGS) entry which is preliminary data.</text>
</comment>
<dbReference type="SMART" id="SM00717">
    <property type="entry name" value="SANT"/>
    <property type="match status" value="1"/>
</dbReference>
<evidence type="ECO:0000313" key="9">
    <source>
        <dbReference type="EMBL" id="KAJ2800660.1"/>
    </source>
</evidence>
<dbReference type="InterPro" id="IPR009057">
    <property type="entry name" value="Homeodomain-like_sf"/>
</dbReference>
<feature type="domain" description="HTH myb-type" evidence="8">
    <location>
        <begin position="140"/>
        <end position="190"/>
    </location>
</feature>
<feature type="domain" description="SANT" evidence="7">
    <location>
        <begin position="145"/>
        <end position="190"/>
    </location>
</feature>
<name>A0A9W8HSL7_9FUNG</name>
<dbReference type="PROSITE" id="PS51293">
    <property type="entry name" value="SANT"/>
    <property type="match status" value="1"/>
</dbReference>
<dbReference type="EMBL" id="JANBUO010000944">
    <property type="protein sequence ID" value="KAJ2800660.1"/>
    <property type="molecule type" value="Genomic_DNA"/>
</dbReference>
<dbReference type="SUPFAM" id="SSF46689">
    <property type="entry name" value="Homeodomain-like"/>
    <property type="match status" value="1"/>
</dbReference>
<feature type="region of interest" description="Disordered" evidence="4">
    <location>
        <begin position="235"/>
        <end position="306"/>
    </location>
</feature>
<feature type="compositionally biased region" description="Basic residues" evidence="4">
    <location>
        <begin position="112"/>
        <end position="122"/>
    </location>
</feature>
<reference evidence="9" key="1">
    <citation type="submission" date="2022-07" db="EMBL/GenBank/DDBJ databases">
        <title>Phylogenomic reconstructions and comparative analyses of Kickxellomycotina fungi.</title>
        <authorList>
            <person name="Reynolds N.K."/>
            <person name="Stajich J.E."/>
            <person name="Barry K."/>
            <person name="Grigoriev I.V."/>
            <person name="Crous P."/>
            <person name="Smith M.E."/>
        </authorList>
    </citation>
    <scope>NUCLEOTIDE SEQUENCE</scope>
    <source>
        <strain evidence="9">NRRL 1565</strain>
    </source>
</reference>
<dbReference type="InterPro" id="IPR000555">
    <property type="entry name" value="JAMM/MPN+_dom"/>
</dbReference>
<feature type="compositionally biased region" description="Basic residues" evidence="4">
    <location>
        <begin position="71"/>
        <end position="83"/>
    </location>
</feature>
<feature type="compositionally biased region" description="Low complexity" evidence="4">
    <location>
        <begin position="99"/>
        <end position="111"/>
    </location>
</feature>
<dbReference type="PROSITE" id="PS50090">
    <property type="entry name" value="MYB_LIKE"/>
    <property type="match status" value="1"/>
</dbReference>
<evidence type="ECO:0000256" key="4">
    <source>
        <dbReference type="SAM" id="MobiDB-lite"/>
    </source>
</evidence>
<feature type="domain" description="Myb-like" evidence="5">
    <location>
        <begin position="136"/>
        <end position="186"/>
    </location>
</feature>
<dbReference type="SUPFAM" id="SSF102712">
    <property type="entry name" value="JAB1/MPN domain"/>
    <property type="match status" value="1"/>
</dbReference>
<feature type="domain" description="MPN" evidence="6">
    <location>
        <begin position="355"/>
        <end position="498"/>
    </location>
</feature>
<sequence length="697" mass="76474">MDQGKETKISAQEEADLSSALIAKLLAEDGAGGSRYSGYYDDYGNAAAFNDVPDDYVSGSEADDDWDPSLKRRRKLKGTKSRRTLPSDSVQHSTADIASGSSDLSDSTGSQRKPKRSKKSKAGPKQEKAAPQPVMPGQYRSGAYTDEEEQLFLEGLEKFGRSWSEISTHVVTRDAKSIRSHAQKYFIKLFRDKLPLPEKVRESGEGYTLSGRPLDPNSAAARPYLQHVMQLDPLPEPKAPQLAAPETSNEENNPATAANDKGAISDATEISRPTPALAADNTPNGKPKSPVATLTETEDAPPKSPVRTLYAMSRPQRSQVRPVALRYNDPHQMVRCTPFAAPPLSNIVGSQPFKLVVHTNAQLAMDFHAHLMLSEVIGLLGGSWDAKTRVLTVSRAFPCTALETSDAHTNVEMDPGSELVVRSQIIDAGLRVVGWYHSHPTFRPDPSIIDIENQTSYQALFRDSESSEEPFVGAIVSPYDPELPGPASALNWFYVGKTAVDKGHPKCLQVDTTFDEELPQADQEMLLQLFDDTRSLEHCALLEEAWRLSSTELRSLKMAVSLSHRMPWICNAQELDIETPPISSKEPVEDMKPPVTVNNTTEPEAASIDGASDCTVTEPDQTKDDAPIDTNGLWAVDKRIPQEYLLAGQRATQDKFLLALYRRFAAGIFKAAPTGEVANTQALGRIFAAYHYSSRPE</sequence>
<feature type="region of interest" description="Disordered" evidence="4">
    <location>
        <begin position="607"/>
        <end position="629"/>
    </location>
</feature>
<evidence type="ECO:0000256" key="1">
    <source>
        <dbReference type="ARBA" id="ARBA00023015"/>
    </source>
</evidence>
<dbReference type="Pfam" id="PF01398">
    <property type="entry name" value="JAB"/>
    <property type="match status" value="1"/>
</dbReference>
<dbReference type="NCBIfam" id="TIGR01557">
    <property type="entry name" value="myb_SHAQKYF"/>
    <property type="match status" value="1"/>
</dbReference>
<accession>A0A9W8HSL7</accession>
<evidence type="ECO:0000256" key="2">
    <source>
        <dbReference type="ARBA" id="ARBA00023163"/>
    </source>
</evidence>
<gene>
    <name evidence="9" type="ORF">H4R20_003977</name>
</gene>
<feature type="region of interest" description="Disordered" evidence="4">
    <location>
        <begin position="50"/>
        <end position="140"/>
    </location>
</feature>
<dbReference type="CDD" id="cd00167">
    <property type="entry name" value="SANT"/>
    <property type="match status" value="1"/>
</dbReference>
<dbReference type="Proteomes" id="UP001140094">
    <property type="component" value="Unassembled WGS sequence"/>
</dbReference>
<organism evidence="9 10">
    <name type="scientific">Coemansia guatemalensis</name>
    <dbReference type="NCBI Taxonomy" id="2761395"/>
    <lineage>
        <taxon>Eukaryota</taxon>
        <taxon>Fungi</taxon>
        <taxon>Fungi incertae sedis</taxon>
        <taxon>Zoopagomycota</taxon>
        <taxon>Kickxellomycotina</taxon>
        <taxon>Kickxellomycetes</taxon>
        <taxon>Kickxellales</taxon>
        <taxon>Kickxellaceae</taxon>
        <taxon>Coemansia</taxon>
    </lineage>
</organism>
<dbReference type="PROSITE" id="PS51294">
    <property type="entry name" value="HTH_MYB"/>
    <property type="match status" value="1"/>
</dbReference>
<dbReference type="InterPro" id="IPR006447">
    <property type="entry name" value="Myb_dom_plants"/>
</dbReference>
<evidence type="ECO:0000256" key="3">
    <source>
        <dbReference type="ARBA" id="ARBA00023242"/>
    </source>
</evidence>
<dbReference type="GO" id="GO:0003677">
    <property type="term" value="F:DNA binding"/>
    <property type="evidence" value="ECO:0007669"/>
    <property type="project" value="InterPro"/>
</dbReference>
<evidence type="ECO:0000259" key="5">
    <source>
        <dbReference type="PROSITE" id="PS50090"/>
    </source>
</evidence>
<keyword evidence="10" id="KW-1185">Reference proteome</keyword>
<keyword evidence="1" id="KW-0805">Transcription regulation</keyword>
<dbReference type="Pfam" id="PF00249">
    <property type="entry name" value="Myb_DNA-binding"/>
    <property type="match status" value="1"/>
</dbReference>
<dbReference type="PANTHER" id="PTHR10410">
    <property type="entry name" value="EUKARYOTIC TRANSLATION INITIATION FACTOR 3 -RELATED"/>
    <property type="match status" value="1"/>
</dbReference>
<feature type="compositionally biased region" description="Polar residues" evidence="4">
    <location>
        <begin position="246"/>
        <end position="256"/>
    </location>
</feature>
<dbReference type="PROSITE" id="PS50249">
    <property type="entry name" value="MPN"/>
    <property type="match status" value="1"/>
</dbReference>
<evidence type="ECO:0008006" key="11">
    <source>
        <dbReference type="Google" id="ProtNLM"/>
    </source>
</evidence>